<dbReference type="SUPFAM" id="SSF47384">
    <property type="entry name" value="Homodimeric domain of signal transducing histidine kinase"/>
    <property type="match status" value="1"/>
</dbReference>
<keyword evidence="5" id="KW-0732">Signal</keyword>
<evidence type="ECO:0000259" key="13">
    <source>
        <dbReference type="PROSITE" id="PS50109"/>
    </source>
</evidence>
<evidence type="ECO:0000256" key="7">
    <source>
        <dbReference type="ARBA" id="ARBA00023012"/>
    </source>
</evidence>
<organism evidence="15 16">
    <name type="scientific">Aquincola agrisoli</name>
    <dbReference type="NCBI Taxonomy" id="3119538"/>
    <lineage>
        <taxon>Bacteria</taxon>
        <taxon>Pseudomonadati</taxon>
        <taxon>Pseudomonadota</taxon>
        <taxon>Betaproteobacteria</taxon>
        <taxon>Burkholderiales</taxon>
        <taxon>Sphaerotilaceae</taxon>
        <taxon>Aquincola</taxon>
    </lineage>
</organism>
<evidence type="ECO:0000256" key="8">
    <source>
        <dbReference type="ARBA" id="ARBA00023026"/>
    </source>
</evidence>
<keyword evidence="3 11" id="KW-0597">Phosphoprotein</keyword>
<dbReference type="EC" id="2.7.13.3" evidence="2"/>
<dbReference type="PANTHER" id="PTHR43047">
    <property type="entry name" value="TWO-COMPONENT HISTIDINE PROTEIN KINASE"/>
    <property type="match status" value="1"/>
</dbReference>
<feature type="transmembrane region" description="Helical" evidence="12">
    <location>
        <begin position="176"/>
        <end position="194"/>
    </location>
</feature>
<dbReference type="InterPro" id="IPR005467">
    <property type="entry name" value="His_kinase_dom"/>
</dbReference>
<feature type="transmembrane region" description="Helical" evidence="12">
    <location>
        <begin position="567"/>
        <end position="587"/>
    </location>
</feature>
<dbReference type="PROSITE" id="PS50109">
    <property type="entry name" value="HIS_KIN"/>
    <property type="match status" value="1"/>
</dbReference>
<evidence type="ECO:0000256" key="6">
    <source>
        <dbReference type="ARBA" id="ARBA00022777"/>
    </source>
</evidence>
<dbReference type="PRINTS" id="PR00344">
    <property type="entry name" value="BCTRLSENSOR"/>
</dbReference>
<keyword evidence="7" id="KW-0902">Two-component regulatory system</keyword>
<keyword evidence="15" id="KW-0547">Nucleotide-binding</keyword>
<evidence type="ECO:0000256" key="10">
    <source>
        <dbReference type="ARBA" id="ARBA00070152"/>
    </source>
</evidence>
<feature type="transmembrane region" description="Helical" evidence="12">
    <location>
        <begin position="607"/>
        <end position="626"/>
    </location>
</feature>
<evidence type="ECO:0000256" key="1">
    <source>
        <dbReference type="ARBA" id="ARBA00000085"/>
    </source>
</evidence>
<feature type="transmembrane region" description="Helical" evidence="12">
    <location>
        <begin position="146"/>
        <end position="164"/>
    </location>
</feature>
<comment type="catalytic activity">
    <reaction evidence="1">
        <text>ATP + protein L-histidine = ADP + protein N-phospho-L-histidine.</text>
        <dbReference type="EC" id="2.7.13.3"/>
    </reaction>
</comment>
<dbReference type="Gene3D" id="3.30.565.10">
    <property type="entry name" value="Histidine kinase-like ATPase, C-terminal domain"/>
    <property type="match status" value="1"/>
</dbReference>
<keyword evidence="12" id="KW-0472">Membrane</keyword>
<dbReference type="GO" id="GO:0000155">
    <property type="term" value="F:phosphorelay sensor kinase activity"/>
    <property type="evidence" value="ECO:0007669"/>
    <property type="project" value="InterPro"/>
</dbReference>
<dbReference type="SMART" id="SM00448">
    <property type="entry name" value="REC"/>
    <property type="match status" value="1"/>
</dbReference>
<comment type="function">
    <text evidence="9">Member of the two-component regulatory system BvgS/BvgA. Phosphorylates BvgA via a four-step phosphorelay in response to environmental signals.</text>
</comment>
<dbReference type="Proteomes" id="UP001336250">
    <property type="component" value="Unassembled WGS sequence"/>
</dbReference>
<dbReference type="InterPro" id="IPR004358">
    <property type="entry name" value="Sig_transdc_His_kin-like_C"/>
</dbReference>
<feature type="domain" description="Histidine kinase" evidence="13">
    <location>
        <begin position="679"/>
        <end position="896"/>
    </location>
</feature>
<feature type="domain" description="Response regulatory" evidence="14">
    <location>
        <begin position="919"/>
        <end position="1034"/>
    </location>
</feature>
<feature type="transmembrane region" description="Helical" evidence="12">
    <location>
        <begin position="425"/>
        <end position="447"/>
    </location>
</feature>
<evidence type="ECO:0000256" key="11">
    <source>
        <dbReference type="PROSITE-ProRule" id="PRU00169"/>
    </source>
</evidence>
<dbReference type="Gene3D" id="1.10.4160.10">
    <property type="entry name" value="Hydantoin permease"/>
    <property type="match status" value="1"/>
</dbReference>
<evidence type="ECO:0000256" key="12">
    <source>
        <dbReference type="SAM" id="Phobius"/>
    </source>
</evidence>
<protein>
    <recommendedName>
        <fullName evidence="10">Virulence sensor protein BvgS</fullName>
        <ecNumber evidence="2">2.7.13.3</ecNumber>
    </recommendedName>
</protein>
<evidence type="ECO:0000313" key="16">
    <source>
        <dbReference type="Proteomes" id="UP001336250"/>
    </source>
</evidence>
<dbReference type="SMART" id="SM00388">
    <property type="entry name" value="HisKA"/>
    <property type="match status" value="1"/>
</dbReference>
<dbReference type="InterPro" id="IPR036097">
    <property type="entry name" value="HisK_dim/P_sf"/>
</dbReference>
<dbReference type="FunFam" id="3.30.565.10:FF:000010">
    <property type="entry name" value="Sensor histidine kinase RcsC"/>
    <property type="match status" value="1"/>
</dbReference>
<evidence type="ECO:0000256" key="3">
    <source>
        <dbReference type="ARBA" id="ARBA00022553"/>
    </source>
</evidence>
<dbReference type="PANTHER" id="PTHR43047:SF64">
    <property type="entry name" value="HISTIDINE KINASE CONTAINING CHEY-HOMOLOGOUS RECEIVER DOMAIN AND PAS DOMAIN-RELATED"/>
    <property type="match status" value="1"/>
</dbReference>
<dbReference type="EMBL" id="JAZIBG010000019">
    <property type="protein sequence ID" value="MEF7613804.1"/>
    <property type="molecule type" value="Genomic_DNA"/>
</dbReference>
<feature type="transmembrane region" description="Helical" evidence="12">
    <location>
        <begin position="115"/>
        <end position="140"/>
    </location>
</feature>
<gene>
    <name evidence="15" type="ORF">V4F39_07770</name>
</gene>
<keyword evidence="8" id="KW-0843">Virulence</keyword>
<keyword evidence="12" id="KW-0812">Transmembrane</keyword>
<dbReference type="RefSeq" id="WP_332288740.1">
    <property type="nucleotide sequence ID" value="NZ_JAZIBG010000019.1"/>
</dbReference>
<evidence type="ECO:0000256" key="4">
    <source>
        <dbReference type="ARBA" id="ARBA00022679"/>
    </source>
</evidence>
<dbReference type="InterPro" id="IPR036890">
    <property type="entry name" value="HATPase_C_sf"/>
</dbReference>
<dbReference type="GO" id="GO:0005524">
    <property type="term" value="F:ATP binding"/>
    <property type="evidence" value="ECO:0007669"/>
    <property type="project" value="UniProtKB-KW"/>
</dbReference>
<dbReference type="AlphaFoldDB" id="A0AAW9QEE9"/>
<dbReference type="InterPro" id="IPR003661">
    <property type="entry name" value="HisK_dim/P_dom"/>
</dbReference>
<proteinExistence type="predicted"/>
<sequence length="1125" mass="121261">MVPQKIFRIRREYNSWVADESMEDYALRYTPLGFRKWSEWRVAHTALGAVSFLALEAIGAAIALKYGFSNALWAIVTVALITFLTGLPISYYAARHGLDMDLLTRGAGFGYMGSTITSLIYAGFTFIFFALESAILAVALQMVVPLPLSVLYVLCSLLIVPMVVRGITLISRLQVWTQPLWAVLLVMPYLVIWWKQPQAYVEFTHLAGSTSGSSGFDPLMFGAAATVAFSLVVQIGEQVDFLRFMPERTAANRVRWWAAVVLTGPGWIVPGMLKMLGGAFLAFLVLGTGAPASDAMEPTQMYLAGFAHVFSDPAWVLAATVVFVVVSQVKINLTNAYAGSLAWSNFFARLTHSHPGRVVWLVFNVLIAVLLMALGVFQALDTVLGFYANVAVAWIGALVADLVVNKPLGLSPKGIEFKRGHLYDINPVGLGAMGVAAAVAMVAHVGLLGPGPAAFSPFIALGLAFVLAPAIALATRGRYYVARSPAPVGQAGEPVLCSVCEKRFESEDMTHCPAYEAPICSLCCTLESRCHDRCKTRSRAVDQMERFFGALLPAALTRRVNFHLGHYMVVLLSLCALGATVLGMVYIQESTVAASAEVREALASALWKVAAMLLLLVAVSSWWVALGSEARHLAQEDSNRQNELLAQEVVAHQHTAAALRSAKDEAEAASQAKTRYVAGISHELRTPLNSILGYAQILLKSDSLPGAPRDAVQTIQRSGEHLVGLVDELLDLARIEADRLQLEPMPLSLPGLLEELVRMVRPQAEAKGLRFLHLTSGSVPAWVLADGKRLRQVLINLIGNAIRFTDAGSVTLHVDCRQAALRFDIADSGIGIAPQDLRRIFEPFERGAVGRRRGEPGAGLGLAITEKLVALMGGRLAVQSTPGLGSTFSVEVPLPPADAPGPEAPEPHRIIGYEGPRRSVLVVDDQAVQRQMLAGMLAPLGFTVREAASGAECLDELACAVPDLLLLDIGMAPMDGWQTAARIRWAGHALLPIVLVSADLYENQPQRLRAASCQGFIGKPVRESQLLHTLQSELGLAWVQAAAPPEPVPPPRAIVTTGLPADVRTDLLRLARMGHAQGLHQALDQLAAGSPALAGTCEGLRGLVSRYELAAFQAMLREDPRETRI</sequence>
<dbReference type="Pfam" id="PF00072">
    <property type="entry name" value="Response_reg"/>
    <property type="match status" value="1"/>
</dbReference>
<feature type="transmembrane region" description="Helical" evidence="12">
    <location>
        <begin position="358"/>
        <end position="380"/>
    </location>
</feature>
<dbReference type="InterPro" id="IPR001789">
    <property type="entry name" value="Sig_transdc_resp-reg_receiver"/>
</dbReference>
<feature type="transmembrane region" description="Helical" evidence="12">
    <location>
        <begin position="70"/>
        <end position="94"/>
    </location>
</feature>
<dbReference type="CDD" id="cd17546">
    <property type="entry name" value="REC_hyHK_CKI1_RcsC-like"/>
    <property type="match status" value="1"/>
</dbReference>
<feature type="transmembrane region" description="Helical" evidence="12">
    <location>
        <begin position="453"/>
        <end position="474"/>
    </location>
</feature>
<feature type="transmembrane region" description="Helical" evidence="12">
    <location>
        <begin position="42"/>
        <end position="64"/>
    </location>
</feature>
<keyword evidence="16" id="KW-1185">Reference proteome</keyword>
<dbReference type="InterPro" id="IPR011006">
    <property type="entry name" value="CheY-like_superfamily"/>
</dbReference>
<dbReference type="SMART" id="SM00387">
    <property type="entry name" value="HATPase_c"/>
    <property type="match status" value="1"/>
</dbReference>
<keyword evidence="6" id="KW-0418">Kinase</keyword>
<dbReference type="Pfam" id="PF00512">
    <property type="entry name" value="HisKA"/>
    <property type="match status" value="1"/>
</dbReference>
<keyword evidence="4" id="KW-0808">Transferase</keyword>
<dbReference type="SUPFAM" id="SSF52172">
    <property type="entry name" value="CheY-like"/>
    <property type="match status" value="1"/>
</dbReference>
<dbReference type="PROSITE" id="PS50110">
    <property type="entry name" value="RESPONSE_REGULATORY"/>
    <property type="match status" value="1"/>
</dbReference>
<feature type="modified residue" description="4-aspartylphosphate" evidence="11">
    <location>
        <position position="968"/>
    </location>
</feature>
<dbReference type="InterPro" id="IPR003594">
    <property type="entry name" value="HATPase_dom"/>
</dbReference>
<dbReference type="SUPFAM" id="SSF55874">
    <property type="entry name" value="ATPase domain of HSP90 chaperone/DNA topoisomerase II/histidine kinase"/>
    <property type="match status" value="1"/>
</dbReference>
<feature type="transmembrane region" description="Helical" evidence="12">
    <location>
        <begin position="306"/>
        <end position="326"/>
    </location>
</feature>
<reference evidence="15 16" key="1">
    <citation type="submission" date="2024-02" db="EMBL/GenBank/DDBJ databases">
        <title>Genome sequence of Aquincola sp. MAHUQ-54.</title>
        <authorList>
            <person name="Huq M.A."/>
        </authorList>
    </citation>
    <scope>NUCLEOTIDE SEQUENCE [LARGE SCALE GENOMIC DNA]</scope>
    <source>
        <strain evidence="15 16">MAHUQ-54</strain>
    </source>
</reference>
<feature type="transmembrane region" description="Helical" evidence="12">
    <location>
        <begin position="256"/>
        <end position="286"/>
    </location>
</feature>
<dbReference type="Gene3D" id="1.10.287.130">
    <property type="match status" value="1"/>
</dbReference>
<dbReference type="Pfam" id="PF02518">
    <property type="entry name" value="HATPase_c"/>
    <property type="match status" value="1"/>
</dbReference>
<dbReference type="Gene3D" id="3.40.50.2300">
    <property type="match status" value="1"/>
</dbReference>
<feature type="transmembrane region" description="Helical" evidence="12">
    <location>
        <begin position="386"/>
        <end position="404"/>
    </location>
</feature>
<accession>A0AAW9QEE9</accession>
<dbReference type="CDD" id="cd16922">
    <property type="entry name" value="HATPase_EvgS-ArcB-TorS-like"/>
    <property type="match status" value="1"/>
</dbReference>
<comment type="caution">
    <text evidence="15">The sequence shown here is derived from an EMBL/GenBank/DDBJ whole genome shotgun (WGS) entry which is preliminary data.</text>
</comment>
<feature type="transmembrane region" description="Helical" evidence="12">
    <location>
        <begin position="214"/>
        <end position="235"/>
    </location>
</feature>
<evidence type="ECO:0000313" key="15">
    <source>
        <dbReference type="EMBL" id="MEF7613804.1"/>
    </source>
</evidence>
<name>A0AAW9QEE9_9BURK</name>
<evidence type="ECO:0000256" key="2">
    <source>
        <dbReference type="ARBA" id="ARBA00012438"/>
    </source>
</evidence>
<evidence type="ECO:0000256" key="5">
    <source>
        <dbReference type="ARBA" id="ARBA00022729"/>
    </source>
</evidence>
<evidence type="ECO:0000256" key="9">
    <source>
        <dbReference type="ARBA" id="ARBA00058004"/>
    </source>
</evidence>
<keyword evidence="12" id="KW-1133">Transmembrane helix</keyword>
<dbReference type="CDD" id="cd00082">
    <property type="entry name" value="HisKA"/>
    <property type="match status" value="1"/>
</dbReference>
<evidence type="ECO:0000259" key="14">
    <source>
        <dbReference type="PROSITE" id="PS50110"/>
    </source>
</evidence>
<keyword evidence="15" id="KW-0067">ATP-binding</keyword>